<evidence type="ECO:0000259" key="1">
    <source>
        <dbReference type="PROSITE" id="PS50965"/>
    </source>
</evidence>
<gene>
    <name evidence="2" type="ORF">GCM10008967_00910</name>
</gene>
<protein>
    <recommendedName>
        <fullName evidence="1">NERD domain-containing protein</fullName>
    </recommendedName>
</protein>
<name>A0ABN0VPT8_9BACI</name>
<organism evidence="2 3">
    <name type="scientific">Bacillus carboniphilus</name>
    <dbReference type="NCBI Taxonomy" id="86663"/>
    <lineage>
        <taxon>Bacteria</taxon>
        <taxon>Bacillati</taxon>
        <taxon>Bacillota</taxon>
        <taxon>Bacilli</taxon>
        <taxon>Bacillales</taxon>
        <taxon>Bacillaceae</taxon>
        <taxon>Bacillus</taxon>
    </lineage>
</organism>
<sequence>MRSTLTNKERQYCKTLEKGFEGEKKLSELLISSNIEGILLHDLNLEHNNTHVQVDTLLITNERLYLLDAKNNEGDYYIKNRKWYSPDGEAIRNPLVQLERTEPLVRAILQNLGSTNPLQENLVFVNPDFHLYNAPSDLPIIYPTQVNRFIHQIEKQATTQIHSKWIKLAHVLINRCLPKSPYARSPKYDFESLRKGIVCEGCRGFMSGYENKTVVCGRCGYIKGVNTAVLRSVEEFRILFPDWKITTGIIYRWCNCLITRKVIFRILSSNFKSVGTGKRTYYESGESKKSKS</sequence>
<reference evidence="2 3" key="1">
    <citation type="journal article" date="2019" name="Int. J. Syst. Evol. Microbiol.">
        <title>The Global Catalogue of Microorganisms (GCM) 10K type strain sequencing project: providing services to taxonomists for standard genome sequencing and annotation.</title>
        <authorList>
            <consortium name="The Broad Institute Genomics Platform"/>
            <consortium name="The Broad Institute Genome Sequencing Center for Infectious Disease"/>
            <person name="Wu L."/>
            <person name="Ma J."/>
        </authorList>
    </citation>
    <scope>NUCLEOTIDE SEQUENCE [LARGE SCALE GENOMIC DNA]</scope>
    <source>
        <strain evidence="2 3">JCM 9731</strain>
    </source>
</reference>
<comment type="caution">
    <text evidence="2">The sequence shown here is derived from an EMBL/GenBank/DDBJ whole genome shotgun (WGS) entry which is preliminary data.</text>
</comment>
<proteinExistence type="predicted"/>
<evidence type="ECO:0000313" key="3">
    <source>
        <dbReference type="Proteomes" id="UP001500782"/>
    </source>
</evidence>
<feature type="domain" description="NERD" evidence="1">
    <location>
        <begin position="18"/>
        <end position="128"/>
    </location>
</feature>
<dbReference type="InterPro" id="IPR011528">
    <property type="entry name" value="NERD"/>
</dbReference>
<evidence type="ECO:0000313" key="2">
    <source>
        <dbReference type="EMBL" id="GAA0314213.1"/>
    </source>
</evidence>
<accession>A0ABN0VPT8</accession>
<dbReference type="EMBL" id="BAAADJ010000002">
    <property type="protein sequence ID" value="GAA0314213.1"/>
    <property type="molecule type" value="Genomic_DNA"/>
</dbReference>
<keyword evidence="3" id="KW-1185">Reference proteome</keyword>
<dbReference type="PROSITE" id="PS50965">
    <property type="entry name" value="NERD"/>
    <property type="match status" value="1"/>
</dbReference>
<dbReference type="Proteomes" id="UP001500782">
    <property type="component" value="Unassembled WGS sequence"/>
</dbReference>
<dbReference type="Pfam" id="PF08378">
    <property type="entry name" value="NERD"/>
    <property type="match status" value="1"/>
</dbReference>
<dbReference type="RefSeq" id="WP_343795357.1">
    <property type="nucleotide sequence ID" value="NZ_BAAADJ010000002.1"/>
</dbReference>